<sequence length="480" mass="50324">MARVVVIGAGLSGLAAALRLARLKHDVVVCERADGPGGQAGRFERDGFGFDTGPTLVQLPAGYRDLFRKTGKTTPLESVLDLVPVDPAMRWQFADGTRIDIPNATRAGTMEAIAAGLGTTAAEDWDTFLATGSDLWATFRQGFVNAPPTSRLQALRTRTGRAWLSALTPQKTLHDLMKRQLRDPRLRAVGGSYALRLGSDPRRAATAVAVWPAMEHTFGTWRVVGGIRLLVDATAERAEKRGAEIRYGTAVAGIEHDGGTVRGVRLADGSTLPADIVVSAVDASLTAEFLARRPRTAERSASAFTLSLALDGTADQLPTMSFGLDPVAELVEVFDAGRPPADPTLFLTPADAPAGASALTVSVVTPRHGTAKGEVDWTAAQTEAYARHLLGVLDNRGFDVSARLHWFEAHTPADVERRSGSPGGALGGAALHGLKGAVFRPANTTDVAGLYQVGGSAHPGPGLAFAPLGSALVAETIGKA</sequence>
<dbReference type="InterPro" id="IPR036188">
    <property type="entry name" value="FAD/NAD-bd_sf"/>
</dbReference>
<evidence type="ECO:0000259" key="1">
    <source>
        <dbReference type="Pfam" id="PF01593"/>
    </source>
</evidence>
<dbReference type="PANTHER" id="PTHR43734:SF1">
    <property type="entry name" value="PHYTOENE DESATURASE"/>
    <property type="match status" value="1"/>
</dbReference>
<dbReference type="Gene3D" id="3.50.50.60">
    <property type="entry name" value="FAD/NAD(P)-binding domain"/>
    <property type="match status" value="2"/>
</dbReference>
<dbReference type="EMBL" id="BAAAHE010000024">
    <property type="protein sequence ID" value="GAA0624629.1"/>
    <property type="molecule type" value="Genomic_DNA"/>
</dbReference>
<dbReference type="Proteomes" id="UP001500957">
    <property type="component" value="Unassembled WGS sequence"/>
</dbReference>
<name>A0ABP3S2T7_9ACTN</name>
<accession>A0ABP3S2T7</accession>
<dbReference type="PANTHER" id="PTHR43734">
    <property type="entry name" value="PHYTOENE DESATURASE"/>
    <property type="match status" value="1"/>
</dbReference>
<organism evidence="2 3">
    <name type="scientific">Sporichthya brevicatena</name>
    <dbReference type="NCBI Taxonomy" id="171442"/>
    <lineage>
        <taxon>Bacteria</taxon>
        <taxon>Bacillati</taxon>
        <taxon>Actinomycetota</taxon>
        <taxon>Actinomycetes</taxon>
        <taxon>Sporichthyales</taxon>
        <taxon>Sporichthyaceae</taxon>
        <taxon>Sporichthya</taxon>
    </lineage>
</organism>
<dbReference type="RefSeq" id="WP_344606076.1">
    <property type="nucleotide sequence ID" value="NZ_BAAAHE010000024.1"/>
</dbReference>
<evidence type="ECO:0000313" key="3">
    <source>
        <dbReference type="Proteomes" id="UP001500957"/>
    </source>
</evidence>
<proteinExistence type="predicted"/>
<protein>
    <submittedName>
        <fullName evidence="2">Phytoene desaturase family protein</fullName>
    </submittedName>
</protein>
<dbReference type="Pfam" id="PF01593">
    <property type="entry name" value="Amino_oxidase"/>
    <property type="match status" value="1"/>
</dbReference>
<dbReference type="InterPro" id="IPR002937">
    <property type="entry name" value="Amino_oxidase"/>
</dbReference>
<gene>
    <name evidence="2" type="primary">crtI_1</name>
    <name evidence="2" type="ORF">GCM10009547_29750</name>
</gene>
<comment type="caution">
    <text evidence="2">The sequence shown here is derived from an EMBL/GenBank/DDBJ whole genome shotgun (WGS) entry which is preliminary data.</text>
</comment>
<feature type="domain" description="Amine oxidase" evidence="1">
    <location>
        <begin position="11"/>
        <end position="299"/>
    </location>
</feature>
<keyword evidence="3" id="KW-1185">Reference proteome</keyword>
<reference evidence="3" key="1">
    <citation type="journal article" date="2019" name="Int. J. Syst. Evol. Microbiol.">
        <title>The Global Catalogue of Microorganisms (GCM) 10K type strain sequencing project: providing services to taxonomists for standard genome sequencing and annotation.</title>
        <authorList>
            <consortium name="The Broad Institute Genomics Platform"/>
            <consortium name="The Broad Institute Genome Sequencing Center for Infectious Disease"/>
            <person name="Wu L."/>
            <person name="Ma J."/>
        </authorList>
    </citation>
    <scope>NUCLEOTIDE SEQUENCE [LARGE SCALE GENOMIC DNA]</scope>
    <source>
        <strain evidence="3">JCM 10671</strain>
    </source>
</reference>
<dbReference type="SUPFAM" id="SSF51905">
    <property type="entry name" value="FAD/NAD(P)-binding domain"/>
    <property type="match status" value="1"/>
</dbReference>
<evidence type="ECO:0000313" key="2">
    <source>
        <dbReference type="EMBL" id="GAA0624629.1"/>
    </source>
</evidence>